<reference evidence="1 2" key="1">
    <citation type="journal article" date="2016" name="Mol. Biol. Evol.">
        <title>Comparative Genomics of Early-Diverging Mushroom-Forming Fungi Provides Insights into the Origins of Lignocellulose Decay Capabilities.</title>
        <authorList>
            <person name="Nagy L.G."/>
            <person name="Riley R."/>
            <person name="Tritt A."/>
            <person name="Adam C."/>
            <person name="Daum C."/>
            <person name="Floudas D."/>
            <person name="Sun H."/>
            <person name="Yadav J.S."/>
            <person name="Pangilinan J."/>
            <person name="Larsson K.H."/>
            <person name="Matsuura K."/>
            <person name="Barry K."/>
            <person name="Labutti K."/>
            <person name="Kuo R."/>
            <person name="Ohm R.A."/>
            <person name="Bhattacharya S.S."/>
            <person name="Shirouzu T."/>
            <person name="Yoshinaga Y."/>
            <person name="Martin F.M."/>
            <person name="Grigoriev I.V."/>
            <person name="Hibbett D.S."/>
        </authorList>
    </citation>
    <scope>NUCLEOTIDE SEQUENCE [LARGE SCALE GENOMIC DNA]</scope>
    <source>
        <strain evidence="1 2">HHB12029</strain>
    </source>
</reference>
<dbReference type="OrthoDB" id="10391210at2759"/>
<accession>A0A165PRN6</accession>
<protein>
    <recommendedName>
        <fullName evidence="3">F-box domain-containing protein</fullName>
    </recommendedName>
</protein>
<gene>
    <name evidence="1" type="ORF">EXIGLDRAFT_415710</name>
</gene>
<dbReference type="Proteomes" id="UP000077266">
    <property type="component" value="Unassembled WGS sequence"/>
</dbReference>
<dbReference type="EMBL" id="KV425887">
    <property type="protein sequence ID" value="KZW02576.1"/>
    <property type="molecule type" value="Genomic_DNA"/>
</dbReference>
<dbReference type="Gene3D" id="3.80.10.10">
    <property type="entry name" value="Ribonuclease Inhibitor"/>
    <property type="match status" value="2"/>
</dbReference>
<dbReference type="AlphaFoldDB" id="A0A165PRN6"/>
<dbReference type="SUPFAM" id="SSF52047">
    <property type="entry name" value="RNI-like"/>
    <property type="match status" value="1"/>
</dbReference>
<dbReference type="InterPro" id="IPR032675">
    <property type="entry name" value="LRR_dom_sf"/>
</dbReference>
<evidence type="ECO:0008006" key="3">
    <source>
        <dbReference type="Google" id="ProtNLM"/>
    </source>
</evidence>
<evidence type="ECO:0000313" key="1">
    <source>
        <dbReference type="EMBL" id="KZW02576.1"/>
    </source>
</evidence>
<dbReference type="InParanoid" id="A0A165PRN6"/>
<organism evidence="1 2">
    <name type="scientific">Exidia glandulosa HHB12029</name>
    <dbReference type="NCBI Taxonomy" id="1314781"/>
    <lineage>
        <taxon>Eukaryota</taxon>
        <taxon>Fungi</taxon>
        <taxon>Dikarya</taxon>
        <taxon>Basidiomycota</taxon>
        <taxon>Agaricomycotina</taxon>
        <taxon>Agaricomycetes</taxon>
        <taxon>Auriculariales</taxon>
        <taxon>Exidiaceae</taxon>
        <taxon>Exidia</taxon>
    </lineage>
</organism>
<proteinExistence type="predicted"/>
<sequence length="430" mass="48622">MREDAAIVEVFGNVARLTTRKTALLSLCVVSRAAHAGAARWLYRNVELSRTLRAFCWTVKRSPKLASYVRSLSIVNAGLSDQTTRLLIDALSRLPNLHHVALPPLEHVLSNHELFSMALATLPNLDSIVLQRAGEQTQVLCHKLPPLRSLQLHFGLQSLGDLHPTSGCGKLLVACQETLEELNIHGFDLASFLEPRQHLCWPRVRSLTLLSTTNIDEVLVAAFPNVEKLILRDIDFPAEILCDPRMWPRLRQLTLSLPNLIDGEPDGNGSGKLRVLQRFSVWNTHMVDPEFIMEQLRYYDLQQLTALQFYSAFEFAPSLICTIFRSCPNLRLLGIRFDSMKSPFTEVLQAGEGPNLEFLSITLSNYVFRSPDPHPIEILGRHFPRLRIVDFIVMRTAAVQWRVSHDPIVEVSLENDAEHTSIECWEMIAG</sequence>
<name>A0A165PRN6_EXIGL</name>
<keyword evidence="2" id="KW-1185">Reference proteome</keyword>
<evidence type="ECO:0000313" key="2">
    <source>
        <dbReference type="Proteomes" id="UP000077266"/>
    </source>
</evidence>